<name>A0ABD3FDZ5_9STRA</name>
<sequence length="86" mass="9641">MKYGDKVDRAARVDFVEGIGGFLLDVVGVWKFQMRSVFGEEISVEACIVAGCGDEFLLGVDFLQSHGATMDFERNEIRYSEKDVQL</sequence>
<dbReference type="InterPro" id="IPR021109">
    <property type="entry name" value="Peptidase_aspartic_dom_sf"/>
</dbReference>
<gene>
    <name evidence="1" type="ORF">V7S43_011638</name>
</gene>
<dbReference type="EMBL" id="JBIMZQ010000028">
    <property type="protein sequence ID" value="KAL3663229.1"/>
    <property type="molecule type" value="Genomic_DNA"/>
</dbReference>
<proteinExistence type="predicted"/>
<evidence type="ECO:0000313" key="1">
    <source>
        <dbReference type="EMBL" id="KAL3663229.1"/>
    </source>
</evidence>
<keyword evidence="2" id="KW-1185">Reference proteome</keyword>
<dbReference type="Gene3D" id="2.40.70.10">
    <property type="entry name" value="Acid Proteases"/>
    <property type="match status" value="1"/>
</dbReference>
<comment type="caution">
    <text evidence="1">The sequence shown here is derived from an EMBL/GenBank/DDBJ whole genome shotgun (WGS) entry which is preliminary data.</text>
</comment>
<reference evidence="1 2" key="1">
    <citation type="submission" date="2024-09" db="EMBL/GenBank/DDBJ databases">
        <title>Genome sequencing and assembly of Phytophthora oleae, isolate VK10A, causative agent of rot of olive drupes.</title>
        <authorList>
            <person name="Conti Taguali S."/>
            <person name="Riolo M."/>
            <person name="La Spada F."/>
            <person name="Cacciola S.O."/>
            <person name="Dionisio G."/>
        </authorList>
    </citation>
    <scope>NUCLEOTIDE SEQUENCE [LARGE SCALE GENOMIC DNA]</scope>
    <source>
        <strain evidence="1 2">VK10A</strain>
    </source>
</reference>
<dbReference type="AlphaFoldDB" id="A0ABD3FDZ5"/>
<organism evidence="1 2">
    <name type="scientific">Phytophthora oleae</name>
    <dbReference type="NCBI Taxonomy" id="2107226"/>
    <lineage>
        <taxon>Eukaryota</taxon>
        <taxon>Sar</taxon>
        <taxon>Stramenopiles</taxon>
        <taxon>Oomycota</taxon>
        <taxon>Peronosporomycetes</taxon>
        <taxon>Peronosporales</taxon>
        <taxon>Peronosporaceae</taxon>
        <taxon>Phytophthora</taxon>
    </lineage>
</organism>
<evidence type="ECO:0000313" key="2">
    <source>
        <dbReference type="Proteomes" id="UP001632037"/>
    </source>
</evidence>
<dbReference type="Proteomes" id="UP001632037">
    <property type="component" value="Unassembled WGS sequence"/>
</dbReference>
<protein>
    <submittedName>
        <fullName evidence="1">Uncharacterized protein</fullName>
    </submittedName>
</protein>
<accession>A0ABD3FDZ5</accession>